<evidence type="ECO:0000313" key="2">
    <source>
        <dbReference type="EMBL" id="RUS86575.1"/>
    </source>
</evidence>
<accession>A0A433TYE6</accession>
<dbReference type="SUPFAM" id="SSF69318">
    <property type="entry name" value="Integrin alpha N-terminal domain"/>
    <property type="match status" value="1"/>
</dbReference>
<protein>
    <submittedName>
        <fullName evidence="2">Uncharacterized protein</fullName>
    </submittedName>
</protein>
<dbReference type="PANTHER" id="PTHR35836:SF1">
    <property type="entry name" value="VCBS REPEAT-CONTAINING PROTEIN"/>
    <property type="match status" value="1"/>
</dbReference>
<name>A0A433TYE6_ELYCH</name>
<sequence>MLVSTVARTLVLIGMTMQVASVIRPTLLGKIPFRSPGFINLIEVTSSSGQKYNLVISSSQPYNQVGLVKDIGSLLNSVNTISPDVINTGLLAPNLISGVPDSALGASEPYIAIPSGFLDPDRRDGTITLQPLRDGAETVLTQPNQEWFYSKVQWVDMNKDGFLDVVTSESHSRSFGEIDGELVYLTNPQSGRLTNQWAEMFIGNGPDMFFTHTTVQVALALKEVIITADFYNAKLQVFWTESLTDDWSDQTLV</sequence>
<comment type="caution">
    <text evidence="2">The sequence shown here is derived from an EMBL/GenBank/DDBJ whole genome shotgun (WGS) entry which is preliminary data.</text>
</comment>
<dbReference type="PANTHER" id="PTHR35836">
    <property type="entry name" value="VCBS REPEAT-CONTAINING PROTEIN"/>
    <property type="match status" value="1"/>
</dbReference>
<dbReference type="OrthoDB" id="10022113at2759"/>
<keyword evidence="1" id="KW-0732">Signal</keyword>
<feature type="non-terminal residue" evidence="2">
    <location>
        <position position="253"/>
    </location>
</feature>
<gene>
    <name evidence="2" type="ORF">EGW08_005656</name>
</gene>
<evidence type="ECO:0000313" key="3">
    <source>
        <dbReference type="Proteomes" id="UP000271974"/>
    </source>
</evidence>
<dbReference type="InterPro" id="IPR028994">
    <property type="entry name" value="Integrin_alpha_N"/>
</dbReference>
<reference evidence="2 3" key="1">
    <citation type="submission" date="2019-01" db="EMBL/GenBank/DDBJ databases">
        <title>A draft genome assembly of the solar-powered sea slug Elysia chlorotica.</title>
        <authorList>
            <person name="Cai H."/>
            <person name="Li Q."/>
            <person name="Fang X."/>
            <person name="Li J."/>
            <person name="Curtis N.E."/>
            <person name="Altenburger A."/>
            <person name="Shibata T."/>
            <person name="Feng M."/>
            <person name="Maeda T."/>
            <person name="Schwartz J.A."/>
            <person name="Shigenobu S."/>
            <person name="Lundholm N."/>
            <person name="Nishiyama T."/>
            <person name="Yang H."/>
            <person name="Hasebe M."/>
            <person name="Li S."/>
            <person name="Pierce S.K."/>
            <person name="Wang J."/>
        </authorList>
    </citation>
    <scope>NUCLEOTIDE SEQUENCE [LARGE SCALE GENOMIC DNA]</scope>
    <source>
        <strain evidence="2">EC2010</strain>
        <tissue evidence="2">Whole organism of an adult</tissue>
    </source>
</reference>
<proteinExistence type="predicted"/>
<dbReference type="AlphaFoldDB" id="A0A433TYE6"/>
<feature type="signal peptide" evidence="1">
    <location>
        <begin position="1"/>
        <end position="21"/>
    </location>
</feature>
<evidence type="ECO:0000256" key="1">
    <source>
        <dbReference type="SAM" id="SignalP"/>
    </source>
</evidence>
<dbReference type="EMBL" id="RQTK01000134">
    <property type="protein sequence ID" value="RUS86575.1"/>
    <property type="molecule type" value="Genomic_DNA"/>
</dbReference>
<keyword evidence="3" id="KW-1185">Reference proteome</keyword>
<feature type="chain" id="PRO_5019066042" evidence="1">
    <location>
        <begin position="22"/>
        <end position="253"/>
    </location>
</feature>
<organism evidence="2 3">
    <name type="scientific">Elysia chlorotica</name>
    <name type="common">Eastern emerald elysia</name>
    <name type="synonym">Sea slug</name>
    <dbReference type="NCBI Taxonomy" id="188477"/>
    <lineage>
        <taxon>Eukaryota</taxon>
        <taxon>Metazoa</taxon>
        <taxon>Spiralia</taxon>
        <taxon>Lophotrochozoa</taxon>
        <taxon>Mollusca</taxon>
        <taxon>Gastropoda</taxon>
        <taxon>Heterobranchia</taxon>
        <taxon>Euthyneura</taxon>
        <taxon>Panpulmonata</taxon>
        <taxon>Sacoglossa</taxon>
        <taxon>Placobranchoidea</taxon>
        <taxon>Plakobranchidae</taxon>
        <taxon>Elysia</taxon>
    </lineage>
</organism>
<dbReference type="Proteomes" id="UP000271974">
    <property type="component" value="Unassembled WGS sequence"/>
</dbReference>